<dbReference type="InterPro" id="IPR051027">
    <property type="entry name" value="bZIP_transcription_factors"/>
</dbReference>
<evidence type="ECO:0000256" key="5">
    <source>
        <dbReference type="SAM" id="Coils"/>
    </source>
</evidence>
<dbReference type="PANTHER" id="PTHR19304">
    <property type="entry name" value="CYCLIC-AMP RESPONSE ELEMENT BINDING PROTEIN"/>
    <property type="match status" value="1"/>
</dbReference>
<feature type="domain" description="BZIP" evidence="7">
    <location>
        <begin position="99"/>
        <end position="162"/>
    </location>
</feature>
<keyword evidence="2" id="KW-0805">Transcription regulation</keyword>
<evidence type="ECO:0000256" key="4">
    <source>
        <dbReference type="ARBA" id="ARBA00023242"/>
    </source>
</evidence>
<dbReference type="GO" id="GO:0003700">
    <property type="term" value="F:DNA-binding transcription factor activity"/>
    <property type="evidence" value="ECO:0007669"/>
    <property type="project" value="InterPro"/>
</dbReference>
<evidence type="ECO:0000256" key="6">
    <source>
        <dbReference type="SAM" id="MobiDB-lite"/>
    </source>
</evidence>
<name>A0AAD5XUU5_9FUNG</name>
<dbReference type="GO" id="GO:0005634">
    <property type="term" value="C:nucleus"/>
    <property type="evidence" value="ECO:0007669"/>
    <property type="project" value="UniProtKB-SubCell"/>
</dbReference>
<sequence>MMKNLEILKKEEEISPPKFEDETPRRFLASCSSLMTETNPFEMSLSLPPITNLPPQADFKDFNVNNENSEPNDFPQKVVLSQKSEVPTDSINTNNMTDAEKRKATLENNRKAASRCRQKRKEKILSMQEGIVTLSKDNVQLEELSKNLKLEIQELKILLLENKNCQVALKMGMDIKKIEAIV</sequence>
<gene>
    <name evidence="8" type="ORF">HK099_005596</name>
</gene>
<dbReference type="Pfam" id="PF00170">
    <property type="entry name" value="bZIP_1"/>
    <property type="match status" value="1"/>
</dbReference>
<accession>A0AAD5XUU5</accession>
<keyword evidence="3" id="KW-0804">Transcription</keyword>
<organism evidence="8 9">
    <name type="scientific">Clydaea vesicula</name>
    <dbReference type="NCBI Taxonomy" id="447962"/>
    <lineage>
        <taxon>Eukaryota</taxon>
        <taxon>Fungi</taxon>
        <taxon>Fungi incertae sedis</taxon>
        <taxon>Chytridiomycota</taxon>
        <taxon>Chytridiomycota incertae sedis</taxon>
        <taxon>Chytridiomycetes</taxon>
        <taxon>Lobulomycetales</taxon>
        <taxon>Lobulomycetaceae</taxon>
        <taxon>Clydaea</taxon>
    </lineage>
</organism>
<dbReference type="PROSITE" id="PS50217">
    <property type="entry name" value="BZIP"/>
    <property type="match status" value="1"/>
</dbReference>
<keyword evidence="5" id="KW-0175">Coiled coil</keyword>
<evidence type="ECO:0000256" key="1">
    <source>
        <dbReference type="ARBA" id="ARBA00004123"/>
    </source>
</evidence>
<dbReference type="Proteomes" id="UP001211065">
    <property type="component" value="Unassembled WGS sequence"/>
</dbReference>
<dbReference type="EMBL" id="JADGJW010000442">
    <property type="protein sequence ID" value="KAJ3217140.1"/>
    <property type="molecule type" value="Genomic_DNA"/>
</dbReference>
<reference evidence="8" key="1">
    <citation type="submission" date="2020-05" db="EMBL/GenBank/DDBJ databases">
        <title>Phylogenomic resolution of chytrid fungi.</title>
        <authorList>
            <person name="Stajich J.E."/>
            <person name="Amses K."/>
            <person name="Simmons R."/>
            <person name="Seto K."/>
            <person name="Myers J."/>
            <person name="Bonds A."/>
            <person name="Quandt C.A."/>
            <person name="Barry K."/>
            <person name="Liu P."/>
            <person name="Grigoriev I."/>
            <person name="Longcore J.E."/>
            <person name="James T.Y."/>
        </authorList>
    </citation>
    <scope>NUCLEOTIDE SEQUENCE</scope>
    <source>
        <strain evidence="8">JEL0476</strain>
    </source>
</reference>
<evidence type="ECO:0000313" key="9">
    <source>
        <dbReference type="Proteomes" id="UP001211065"/>
    </source>
</evidence>
<evidence type="ECO:0000256" key="3">
    <source>
        <dbReference type="ARBA" id="ARBA00023163"/>
    </source>
</evidence>
<evidence type="ECO:0000256" key="2">
    <source>
        <dbReference type="ARBA" id="ARBA00023015"/>
    </source>
</evidence>
<proteinExistence type="predicted"/>
<dbReference type="InterPro" id="IPR046347">
    <property type="entry name" value="bZIP_sf"/>
</dbReference>
<protein>
    <recommendedName>
        <fullName evidence="7">BZIP domain-containing protein</fullName>
    </recommendedName>
</protein>
<dbReference type="SUPFAM" id="SSF57959">
    <property type="entry name" value="Leucine zipper domain"/>
    <property type="match status" value="1"/>
</dbReference>
<evidence type="ECO:0000259" key="7">
    <source>
        <dbReference type="PROSITE" id="PS50217"/>
    </source>
</evidence>
<dbReference type="AlphaFoldDB" id="A0AAD5XUU5"/>
<keyword evidence="4" id="KW-0539">Nucleus</keyword>
<feature type="region of interest" description="Disordered" evidence="6">
    <location>
        <begin position="1"/>
        <end position="21"/>
    </location>
</feature>
<dbReference type="SMART" id="SM00338">
    <property type="entry name" value="BRLZ"/>
    <property type="match status" value="1"/>
</dbReference>
<keyword evidence="9" id="KW-1185">Reference proteome</keyword>
<dbReference type="InterPro" id="IPR004827">
    <property type="entry name" value="bZIP"/>
</dbReference>
<dbReference type="CDD" id="cd14687">
    <property type="entry name" value="bZIP_ATF2"/>
    <property type="match status" value="1"/>
</dbReference>
<evidence type="ECO:0000313" key="8">
    <source>
        <dbReference type="EMBL" id="KAJ3217140.1"/>
    </source>
</evidence>
<comment type="subcellular location">
    <subcellularLocation>
        <location evidence="1">Nucleus</location>
    </subcellularLocation>
</comment>
<dbReference type="Gene3D" id="1.20.5.170">
    <property type="match status" value="1"/>
</dbReference>
<comment type="caution">
    <text evidence="8">The sequence shown here is derived from an EMBL/GenBank/DDBJ whole genome shotgun (WGS) entry which is preliminary data.</text>
</comment>
<feature type="coiled-coil region" evidence="5">
    <location>
        <begin position="96"/>
        <end position="161"/>
    </location>
</feature>